<dbReference type="GeneID" id="14875596"/>
<name>F4PNF4_CACFS</name>
<gene>
    <name evidence="1" type="ORF">DFA_05137</name>
</gene>
<organism evidence="1 2">
    <name type="scientific">Cavenderia fasciculata</name>
    <name type="common">Slime mold</name>
    <name type="synonym">Dictyostelium fasciculatum</name>
    <dbReference type="NCBI Taxonomy" id="261658"/>
    <lineage>
        <taxon>Eukaryota</taxon>
        <taxon>Amoebozoa</taxon>
        <taxon>Evosea</taxon>
        <taxon>Eumycetozoa</taxon>
        <taxon>Dictyostelia</taxon>
        <taxon>Acytosteliales</taxon>
        <taxon>Cavenderiaceae</taxon>
        <taxon>Cavenderia</taxon>
    </lineage>
</organism>
<reference evidence="2" key="1">
    <citation type="journal article" date="2011" name="Genome Res.">
        <title>Phylogeny-wide analysis of social amoeba genomes highlights ancient origins for complex intercellular communication.</title>
        <authorList>
            <person name="Heidel A.J."/>
            <person name="Lawal H.M."/>
            <person name="Felder M."/>
            <person name="Schilde C."/>
            <person name="Helps N.R."/>
            <person name="Tunggal B."/>
            <person name="Rivero F."/>
            <person name="John U."/>
            <person name="Schleicher M."/>
            <person name="Eichinger L."/>
            <person name="Platzer M."/>
            <person name="Noegel A.A."/>
            <person name="Schaap P."/>
            <person name="Gloeckner G."/>
        </authorList>
    </citation>
    <scope>NUCLEOTIDE SEQUENCE [LARGE SCALE GENOMIC DNA]</scope>
    <source>
        <strain evidence="2">SH3</strain>
    </source>
</reference>
<proteinExistence type="predicted"/>
<dbReference type="EMBL" id="GL883008">
    <property type="protein sequence ID" value="EGG23007.1"/>
    <property type="molecule type" value="Genomic_DNA"/>
</dbReference>
<evidence type="ECO:0000313" key="1">
    <source>
        <dbReference type="EMBL" id="EGG23007.1"/>
    </source>
</evidence>
<protein>
    <submittedName>
        <fullName evidence="1">Uncharacterized protein</fullName>
    </submittedName>
</protein>
<accession>F4PNF4</accession>
<keyword evidence="2" id="KW-1185">Reference proteome</keyword>
<dbReference type="RefSeq" id="XP_004360858.1">
    <property type="nucleotide sequence ID" value="XM_004360801.1"/>
</dbReference>
<sequence length="54" mass="6281">MLYKSIINLGSNKQSEYINSTTHNTQFNTINNNYNNSTQGVSVVTFIRPRWANW</sequence>
<evidence type="ECO:0000313" key="2">
    <source>
        <dbReference type="Proteomes" id="UP000007797"/>
    </source>
</evidence>
<dbReference type="Proteomes" id="UP000007797">
    <property type="component" value="Unassembled WGS sequence"/>
</dbReference>
<dbReference type="KEGG" id="dfa:DFA_05137"/>
<dbReference type="AlphaFoldDB" id="F4PNF4"/>